<evidence type="ECO:0000256" key="1">
    <source>
        <dbReference type="ARBA" id="ARBA00004651"/>
    </source>
</evidence>
<feature type="transmembrane region" description="Helical" evidence="7">
    <location>
        <begin position="312"/>
        <end position="337"/>
    </location>
</feature>
<dbReference type="InterPro" id="IPR011701">
    <property type="entry name" value="MFS"/>
</dbReference>
<dbReference type="Gene3D" id="1.20.1250.20">
    <property type="entry name" value="MFS general substrate transporter like domains"/>
    <property type="match status" value="1"/>
</dbReference>
<protein>
    <submittedName>
        <fullName evidence="9">MFS transporter</fullName>
    </submittedName>
</protein>
<feature type="transmembrane region" description="Helical" evidence="7">
    <location>
        <begin position="286"/>
        <end position="306"/>
    </location>
</feature>
<dbReference type="InterPro" id="IPR050171">
    <property type="entry name" value="MFS_Transporters"/>
</dbReference>
<keyword evidence="5 7" id="KW-1133">Transmembrane helix</keyword>
<accession>A0ABW0WSV1</accession>
<sequence length="401" mass="40725">MTTDARSAVRETGEARPALPRAFWWLWTATLVNRTGGFVVVFLSLYLTLERGFSASFTGFLTTLYGAGGAVGALAGGVVADRWGRRSTLLAAQLLSAAGTAALAFAHGRTALAVLVCLAGLTGNASRPVVQAVVADMVPEEARVRAFSLTYWAVNIGVAVSSALAGLLARDGFLPLFLGEAVVTALCALTVYGTVPETRPGPAPGASPAAPPDGADRRRRRLFPAFVGVTFLTALLMQETSTALPLTMAGAGHTTRDYGLVITLNGLLVAALQLPAGRAAARFPPALALAVGAVLLGGGLGLTGLAGSLETYALTVVIWTAGEIILAPTAMATAAALAPRHAHGRYQGAYSGAWAAAACVAPALSGRALDTVGPAALWGTSAALGALAAAGYVVILRGRRN</sequence>
<reference evidence="10" key="1">
    <citation type="journal article" date="2019" name="Int. J. Syst. Evol. Microbiol.">
        <title>The Global Catalogue of Microorganisms (GCM) 10K type strain sequencing project: providing services to taxonomists for standard genome sequencing and annotation.</title>
        <authorList>
            <consortium name="The Broad Institute Genomics Platform"/>
            <consortium name="The Broad Institute Genome Sequencing Center for Infectious Disease"/>
            <person name="Wu L."/>
            <person name="Ma J."/>
        </authorList>
    </citation>
    <scope>NUCLEOTIDE SEQUENCE [LARGE SCALE GENOMIC DNA]</scope>
    <source>
        <strain evidence="10">KCTC 5701</strain>
    </source>
</reference>
<dbReference type="RefSeq" id="WP_344347907.1">
    <property type="nucleotide sequence ID" value="NZ_BAAASM010000014.1"/>
</dbReference>
<evidence type="ECO:0000256" key="3">
    <source>
        <dbReference type="ARBA" id="ARBA00022475"/>
    </source>
</evidence>
<feature type="transmembrane region" description="Helical" evidence="7">
    <location>
        <begin position="59"/>
        <end position="80"/>
    </location>
</feature>
<feature type="transmembrane region" description="Helical" evidence="7">
    <location>
        <begin position="173"/>
        <end position="192"/>
    </location>
</feature>
<evidence type="ECO:0000256" key="6">
    <source>
        <dbReference type="ARBA" id="ARBA00023136"/>
    </source>
</evidence>
<dbReference type="InterPro" id="IPR020846">
    <property type="entry name" value="MFS_dom"/>
</dbReference>
<keyword evidence="6 7" id="KW-0472">Membrane</keyword>
<dbReference type="InterPro" id="IPR005829">
    <property type="entry name" value="Sugar_transporter_CS"/>
</dbReference>
<dbReference type="PANTHER" id="PTHR23517:SF2">
    <property type="entry name" value="MULTIDRUG RESISTANCE PROTEIN MDTH"/>
    <property type="match status" value="1"/>
</dbReference>
<keyword evidence="10" id="KW-1185">Reference proteome</keyword>
<dbReference type="Proteomes" id="UP001596065">
    <property type="component" value="Unassembled WGS sequence"/>
</dbReference>
<comment type="caution">
    <text evidence="9">The sequence shown here is derived from an EMBL/GenBank/DDBJ whole genome shotgun (WGS) entry which is preliminary data.</text>
</comment>
<dbReference type="PANTHER" id="PTHR23517">
    <property type="entry name" value="RESISTANCE PROTEIN MDTM, PUTATIVE-RELATED-RELATED"/>
    <property type="match status" value="1"/>
</dbReference>
<evidence type="ECO:0000256" key="7">
    <source>
        <dbReference type="SAM" id="Phobius"/>
    </source>
</evidence>
<name>A0ABW0WSV1_STRNO</name>
<organism evidence="9 10">
    <name type="scientific">Streptomyces nogalater</name>
    <dbReference type="NCBI Taxonomy" id="38314"/>
    <lineage>
        <taxon>Bacteria</taxon>
        <taxon>Bacillati</taxon>
        <taxon>Actinomycetota</taxon>
        <taxon>Actinomycetes</taxon>
        <taxon>Kitasatosporales</taxon>
        <taxon>Streptomycetaceae</taxon>
        <taxon>Streptomyces</taxon>
    </lineage>
</organism>
<keyword evidence="3" id="KW-1003">Cell membrane</keyword>
<keyword evidence="4 7" id="KW-0812">Transmembrane</keyword>
<dbReference type="EMBL" id="JBHSOE010000104">
    <property type="protein sequence ID" value="MFC5660587.1"/>
    <property type="molecule type" value="Genomic_DNA"/>
</dbReference>
<feature type="transmembrane region" description="Helical" evidence="7">
    <location>
        <begin position="375"/>
        <end position="395"/>
    </location>
</feature>
<comment type="subcellular location">
    <subcellularLocation>
        <location evidence="1">Cell membrane</location>
        <topology evidence="1">Multi-pass membrane protein</topology>
    </subcellularLocation>
</comment>
<proteinExistence type="predicted"/>
<evidence type="ECO:0000259" key="8">
    <source>
        <dbReference type="PROSITE" id="PS50850"/>
    </source>
</evidence>
<feature type="domain" description="Major facilitator superfamily (MFS) profile" evidence="8">
    <location>
        <begin position="22"/>
        <end position="401"/>
    </location>
</feature>
<evidence type="ECO:0000256" key="2">
    <source>
        <dbReference type="ARBA" id="ARBA00022448"/>
    </source>
</evidence>
<evidence type="ECO:0000256" key="5">
    <source>
        <dbReference type="ARBA" id="ARBA00022989"/>
    </source>
</evidence>
<feature type="transmembrane region" description="Helical" evidence="7">
    <location>
        <begin position="222"/>
        <end position="238"/>
    </location>
</feature>
<dbReference type="PROSITE" id="PS50850">
    <property type="entry name" value="MFS"/>
    <property type="match status" value="1"/>
</dbReference>
<keyword evidence="2" id="KW-0813">Transport</keyword>
<dbReference type="Pfam" id="PF07690">
    <property type="entry name" value="MFS_1"/>
    <property type="match status" value="1"/>
</dbReference>
<evidence type="ECO:0000256" key="4">
    <source>
        <dbReference type="ARBA" id="ARBA00022692"/>
    </source>
</evidence>
<feature type="transmembrane region" description="Helical" evidence="7">
    <location>
        <begin position="258"/>
        <end position="274"/>
    </location>
</feature>
<evidence type="ECO:0000313" key="9">
    <source>
        <dbReference type="EMBL" id="MFC5660587.1"/>
    </source>
</evidence>
<feature type="transmembrane region" description="Helical" evidence="7">
    <location>
        <begin position="146"/>
        <end position="167"/>
    </location>
</feature>
<dbReference type="PROSITE" id="PS00216">
    <property type="entry name" value="SUGAR_TRANSPORT_1"/>
    <property type="match status" value="1"/>
</dbReference>
<feature type="transmembrane region" description="Helical" evidence="7">
    <location>
        <begin position="24"/>
        <end position="47"/>
    </location>
</feature>
<dbReference type="SUPFAM" id="SSF103473">
    <property type="entry name" value="MFS general substrate transporter"/>
    <property type="match status" value="1"/>
</dbReference>
<evidence type="ECO:0000313" key="10">
    <source>
        <dbReference type="Proteomes" id="UP001596065"/>
    </source>
</evidence>
<gene>
    <name evidence="9" type="ORF">ACFP3J_34615</name>
</gene>
<feature type="transmembrane region" description="Helical" evidence="7">
    <location>
        <begin position="349"/>
        <end position="369"/>
    </location>
</feature>
<dbReference type="InterPro" id="IPR036259">
    <property type="entry name" value="MFS_trans_sf"/>
</dbReference>